<protein>
    <recommendedName>
        <fullName evidence="3">DNA topoisomerase</fullName>
        <ecNumber evidence="3">5.6.2.1</ecNumber>
    </recommendedName>
</protein>
<dbReference type="InterPro" id="IPR035447">
    <property type="entry name" value="DNA_topo_I_N_sf"/>
</dbReference>
<evidence type="ECO:0000256" key="3">
    <source>
        <dbReference type="ARBA" id="ARBA00012891"/>
    </source>
</evidence>
<accession>A0ABX2IUF4</accession>
<proteinExistence type="inferred from homology"/>
<evidence type="ECO:0000256" key="5">
    <source>
        <dbReference type="ARBA" id="ARBA00023125"/>
    </source>
</evidence>
<comment type="catalytic activity">
    <reaction evidence="1">
        <text>ATP-independent breakage of single-stranded DNA, followed by passage and rejoining.</text>
        <dbReference type="EC" id="5.6.2.1"/>
    </reaction>
</comment>
<dbReference type="Gene3D" id="1.10.132.120">
    <property type="match status" value="1"/>
</dbReference>
<dbReference type="PROSITE" id="PS52038">
    <property type="entry name" value="TOPO_IB_2"/>
    <property type="match status" value="1"/>
</dbReference>
<dbReference type="EMBL" id="JABUFE010000002">
    <property type="protein sequence ID" value="NSX54009.1"/>
    <property type="molecule type" value="Genomic_DNA"/>
</dbReference>
<evidence type="ECO:0000313" key="9">
    <source>
        <dbReference type="EMBL" id="NSX54009.1"/>
    </source>
</evidence>
<evidence type="ECO:0000313" key="10">
    <source>
        <dbReference type="Proteomes" id="UP000777935"/>
    </source>
</evidence>
<dbReference type="Proteomes" id="UP000777935">
    <property type="component" value="Unassembled WGS sequence"/>
</dbReference>
<dbReference type="InterPro" id="IPR013500">
    <property type="entry name" value="TopoI_cat_euk"/>
</dbReference>
<keyword evidence="4" id="KW-0799">Topoisomerase</keyword>
<dbReference type="PRINTS" id="PR00416">
    <property type="entry name" value="EUTPISMRASEI"/>
</dbReference>
<evidence type="ECO:0000256" key="4">
    <source>
        <dbReference type="ARBA" id="ARBA00023029"/>
    </source>
</evidence>
<dbReference type="InterPro" id="IPR011010">
    <property type="entry name" value="DNA_brk_join_enz"/>
</dbReference>
<gene>
    <name evidence="9" type="ORF">HRQ87_04250</name>
</gene>
<name>A0ABX2IUF4_9RHOB</name>
<feature type="domain" description="DNA topoisomerase I catalytic core eukaryotic-type" evidence="7">
    <location>
        <begin position="89"/>
        <end position="259"/>
    </location>
</feature>
<dbReference type="Gene3D" id="3.30.66.10">
    <property type="entry name" value="DNA topoisomerase I domain"/>
    <property type="match status" value="1"/>
</dbReference>
<feature type="domain" description="DNA topoisomerase IB N-terminal" evidence="8">
    <location>
        <begin position="26"/>
        <end position="74"/>
    </location>
</feature>
<dbReference type="Pfam" id="PF01028">
    <property type="entry name" value="Topoisom_I"/>
    <property type="match status" value="1"/>
</dbReference>
<keyword evidence="5" id="KW-0238">DNA-binding</keyword>
<evidence type="ECO:0000259" key="7">
    <source>
        <dbReference type="Pfam" id="PF01028"/>
    </source>
</evidence>
<reference evidence="9 10" key="1">
    <citation type="submission" date="2020-06" db="EMBL/GenBank/DDBJ databases">
        <title>Sulfitobacter algicola sp. nov., isolated from green algae.</title>
        <authorList>
            <person name="Wang C."/>
        </authorList>
    </citation>
    <scope>NUCLEOTIDE SEQUENCE [LARGE SCALE GENOMIC DNA]</scope>
    <source>
        <strain evidence="9 10">1151</strain>
    </source>
</reference>
<dbReference type="SUPFAM" id="SSF55869">
    <property type="entry name" value="DNA topoisomerase I domain"/>
    <property type="match status" value="1"/>
</dbReference>
<evidence type="ECO:0000259" key="8">
    <source>
        <dbReference type="Pfam" id="PF21338"/>
    </source>
</evidence>
<dbReference type="InterPro" id="IPR014711">
    <property type="entry name" value="TopoI_cat_a-hlx-sub_euk"/>
</dbReference>
<dbReference type="SUPFAM" id="SSF56349">
    <property type="entry name" value="DNA breaking-rejoining enzymes"/>
    <property type="match status" value="1"/>
</dbReference>
<dbReference type="EC" id="5.6.2.1" evidence="3"/>
<dbReference type="InterPro" id="IPR001631">
    <property type="entry name" value="TopoI"/>
</dbReference>
<evidence type="ECO:0000256" key="1">
    <source>
        <dbReference type="ARBA" id="ARBA00000213"/>
    </source>
</evidence>
<dbReference type="Pfam" id="PF21338">
    <property type="entry name" value="Top1B_N_bact"/>
    <property type="match status" value="1"/>
</dbReference>
<dbReference type="Gene3D" id="3.90.15.10">
    <property type="entry name" value="Topoisomerase I, Chain A, domain 3"/>
    <property type="match status" value="1"/>
</dbReference>
<comment type="similarity">
    <text evidence="2">Belongs to the type IB topoisomerase family.</text>
</comment>
<evidence type="ECO:0000256" key="2">
    <source>
        <dbReference type="ARBA" id="ARBA00006645"/>
    </source>
</evidence>
<keyword evidence="6" id="KW-0413">Isomerase</keyword>
<keyword evidence="10" id="KW-1185">Reference proteome</keyword>
<dbReference type="InterPro" id="IPR049331">
    <property type="entry name" value="Top1B_N_bact"/>
</dbReference>
<comment type="caution">
    <text evidence="9">The sequence shown here is derived from an EMBL/GenBank/DDBJ whole genome shotgun (WGS) entry which is preliminary data.</text>
</comment>
<organism evidence="9 10">
    <name type="scientific">Parasulfitobacter algicola</name>
    <dbReference type="NCBI Taxonomy" id="2614809"/>
    <lineage>
        <taxon>Bacteria</taxon>
        <taxon>Pseudomonadati</taxon>
        <taxon>Pseudomonadota</taxon>
        <taxon>Alphaproteobacteria</taxon>
        <taxon>Rhodobacterales</taxon>
        <taxon>Roseobacteraceae</taxon>
        <taxon>Parasulfitobacter</taxon>
    </lineage>
</organism>
<evidence type="ECO:0000256" key="6">
    <source>
        <dbReference type="ARBA" id="ARBA00023235"/>
    </source>
</evidence>
<sequence length="328" mass="36359">MQSLISGLIYYPDEKPGITRQKRGRGFSYLASDGTRVACKKMRARLNALAVPPAYQNVWMSPHDNGHLQATGRDDRNRKQYQYHPDWSAQRAQRKFDQLANFGETLPSLRRWIDDRLSGEVGEVETAVAAVLALIDRASLRVGHPDYTADNGSYGATTLRNRHVDFDGSKIILNYTAKGGKAVSKQLQGKKLQRVLEQSEDLPGPELVSWINSEGDVKAVRSEQVQTVLKGICGENISAKTLRTWNGSHAAFQMALTSAPVTIKDMATAAAERLHNTPTIARNSYIHPDIIALSDLNKDQHARWLKALKPSSISGLRQGEAELLTFLS</sequence>